<feature type="compositionally biased region" description="Acidic residues" evidence="1">
    <location>
        <begin position="136"/>
        <end position="147"/>
    </location>
</feature>
<dbReference type="Proteomes" id="UP000214646">
    <property type="component" value="Unassembled WGS sequence"/>
</dbReference>
<reference evidence="3" key="1">
    <citation type="submission" date="2017-06" db="EMBL/GenBank/DDBJ databases">
        <title>Genome analysis of Fimbriiglobus ruber SP5, the first member of the order Planctomycetales with confirmed chitinolytic capability.</title>
        <authorList>
            <person name="Ravin N.V."/>
            <person name="Rakitin A.L."/>
            <person name="Ivanova A.A."/>
            <person name="Beletsky A.V."/>
            <person name="Kulichevskaya I.S."/>
            <person name="Mardanov A.V."/>
            <person name="Dedysh S.N."/>
        </authorList>
    </citation>
    <scope>NUCLEOTIDE SEQUENCE [LARGE SCALE GENOMIC DNA]</scope>
    <source>
        <strain evidence="3">SP5</strain>
    </source>
</reference>
<feature type="region of interest" description="Disordered" evidence="1">
    <location>
        <begin position="442"/>
        <end position="486"/>
    </location>
</feature>
<feature type="compositionally biased region" description="Low complexity" evidence="1">
    <location>
        <begin position="347"/>
        <end position="356"/>
    </location>
</feature>
<feature type="region of interest" description="Disordered" evidence="1">
    <location>
        <begin position="574"/>
        <end position="644"/>
    </location>
</feature>
<feature type="compositionally biased region" description="Basic and acidic residues" evidence="1">
    <location>
        <begin position="443"/>
        <end position="454"/>
    </location>
</feature>
<dbReference type="EMBL" id="NIDE01000014">
    <property type="protein sequence ID" value="OWK37877.1"/>
    <property type="molecule type" value="Genomic_DNA"/>
</dbReference>
<feature type="region of interest" description="Disordered" evidence="1">
    <location>
        <begin position="39"/>
        <end position="359"/>
    </location>
</feature>
<evidence type="ECO:0000313" key="3">
    <source>
        <dbReference type="Proteomes" id="UP000214646"/>
    </source>
</evidence>
<feature type="compositionally biased region" description="Low complexity" evidence="1">
    <location>
        <begin position="614"/>
        <end position="624"/>
    </location>
</feature>
<feature type="compositionally biased region" description="Basic residues" evidence="1">
    <location>
        <begin position="627"/>
        <end position="644"/>
    </location>
</feature>
<feature type="compositionally biased region" description="Polar residues" evidence="1">
    <location>
        <begin position="252"/>
        <end position="268"/>
    </location>
</feature>
<sequence length="644" mass="68180">MGLVSGLASVCKVGPGGKLGKIFPRVSNLQVLHDSLNGTVSAAGPVRPLDRSATSGEPLEFPMATENPFGSPTPDEPNPRSKPPAATPHSGATPDTSHGTEGEEDFVFLEPDEAAGPTYPPDLPAHPSTLSTSEIELPEFEPADDDLEFLKTIDTHPPVPVVPPGGWSPADDDDDAIDLGASLPPDAHASSVSFAGKFPRGNANPPAPSGTGDDIPVALPVDPVEALNSLPLLNPTGPGSGWFDPTDETTHPPGSSQATNQGPGSSNVFGALPRADEGSDVVSNLHPASPSSSNIFDSPAARHSGIESSAASSSNIFDPSLPGSSRFSNPAEATDRERQDIPTALPVDSSVASGDDVSVDQDATLEPLSALYADMDDVIPFASPVAETPAAPAATHGAEPRLPGDAPGFLIPGDSEADLFRDATIADLNLESVGASAVNILRPDADPGTGEHDAGGSSIFGGRTTDPDSLVNPGDLPPAGPGDDRTENMLYLGTTCPRWNRPRRFSTSPRRAWSRAATFRSTCPIARRRRQRTATPTANNWTGRSRARTAICKFRSAWPYRTWTSPTSWLSLSWKPQARRPNRPPPNRGTRGNRCRKPRASSSPRPKIRRNRPRPTTDYPRTPNRSPPRRARRYGKRHPSMTPR</sequence>
<dbReference type="AlphaFoldDB" id="A0A225DNZ2"/>
<gene>
    <name evidence="2" type="ORF">FRUB_06997</name>
</gene>
<name>A0A225DNZ2_9BACT</name>
<proteinExistence type="predicted"/>
<accession>A0A225DNZ2</accession>
<protein>
    <submittedName>
        <fullName evidence="2">Proteophosphoglycan 5</fullName>
    </submittedName>
</protein>
<organism evidence="2 3">
    <name type="scientific">Fimbriiglobus ruber</name>
    <dbReference type="NCBI Taxonomy" id="1908690"/>
    <lineage>
        <taxon>Bacteria</taxon>
        <taxon>Pseudomonadati</taxon>
        <taxon>Planctomycetota</taxon>
        <taxon>Planctomycetia</taxon>
        <taxon>Gemmatales</taxon>
        <taxon>Gemmataceae</taxon>
        <taxon>Fimbriiglobus</taxon>
    </lineage>
</organism>
<keyword evidence="3" id="KW-1185">Reference proteome</keyword>
<feature type="compositionally biased region" description="Pro residues" evidence="1">
    <location>
        <begin position="74"/>
        <end position="86"/>
    </location>
</feature>
<feature type="compositionally biased region" description="Acidic residues" evidence="1">
    <location>
        <begin position="102"/>
        <end position="113"/>
    </location>
</feature>
<evidence type="ECO:0000313" key="2">
    <source>
        <dbReference type="EMBL" id="OWK37877.1"/>
    </source>
</evidence>
<comment type="caution">
    <text evidence="2">The sequence shown here is derived from an EMBL/GenBank/DDBJ whole genome shotgun (WGS) entry which is preliminary data.</text>
</comment>
<evidence type="ECO:0000256" key="1">
    <source>
        <dbReference type="SAM" id="MobiDB-lite"/>
    </source>
</evidence>